<dbReference type="CDD" id="cd06267">
    <property type="entry name" value="PBP1_LacI_sugar_binding-like"/>
    <property type="match status" value="1"/>
</dbReference>
<protein>
    <submittedName>
        <fullName evidence="5">LacI family transcriptional regulator</fullName>
    </submittedName>
</protein>
<dbReference type="PANTHER" id="PTHR30146:SF109">
    <property type="entry name" value="HTH-TYPE TRANSCRIPTIONAL REGULATOR GALS"/>
    <property type="match status" value="1"/>
</dbReference>
<dbReference type="SUPFAM" id="SSF53822">
    <property type="entry name" value="Periplasmic binding protein-like I"/>
    <property type="match status" value="1"/>
</dbReference>
<keyword evidence="6" id="KW-1185">Reference proteome</keyword>
<sequence length="344" mass="38691">MKKEKTTIHDIARKLNITASTVSRALKDHPRISMETKKAVLKVAQKLNYQPNHIAAALRVGRSNIIGIIVPTADRSFFSSVVRGIEEIANQSRYHVMICQTYDNYEKEVATVEALLNARVDGIIASHGKETLNFDHFRKVKERGIPLILFDRSNDELEVSHVVIDDYLGGYKATEHLIQQGCRRIAHFTNARKISIYKERLRGYREALLNYGLPFSEELVVESNLQLDDGRNSMEQLLKLKVIPDAVFSASAYGAMGALQVLKEKKISVPEQVALVAFSNEPFTSFTDPALSTVDQHSMRMGNAAAQIFLEEVTSENEKFIPQKIVLKPELIVRASSLRKPNES</sequence>
<dbReference type="InterPro" id="IPR028082">
    <property type="entry name" value="Peripla_BP_I"/>
</dbReference>
<evidence type="ECO:0000256" key="2">
    <source>
        <dbReference type="ARBA" id="ARBA00023125"/>
    </source>
</evidence>
<dbReference type="AlphaFoldDB" id="A0AAP2GLD4"/>
<proteinExistence type="predicted"/>
<evidence type="ECO:0000256" key="1">
    <source>
        <dbReference type="ARBA" id="ARBA00023015"/>
    </source>
</evidence>
<dbReference type="SMART" id="SM00354">
    <property type="entry name" value="HTH_LACI"/>
    <property type="match status" value="1"/>
</dbReference>
<comment type="caution">
    <text evidence="5">The sequence shown here is derived from an EMBL/GenBank/DDBJ whole genome shotgun (WGS) entry which is preliminary data.</text>
</comment>
<evidence type="ECO:0000256" key="3">
    <source>
        <dbReference type="ARBA" id="ARBA00023163"/>
    </source>
</evidence>
<dbReference type="GO" id="GO:0000976">
    <property type="term" value="F:transcription cis-regulatory region binding"/>
    <property type="evidence" value="ECO:0007669"/>
    <property type="project" value="TreeGrafter"/>
</dbReference>
<dbReference type="InterPro" id="IPR001761">
    <property type="entry name" value="Peripla_BP/Lac1_sug-bd_dom"/>
</dbReference>
<dbReference type="Proteomes" id="UP001319200">
    <property type="component" value="Unassembled WGS sequence"/>
</dbReference>
<evidence type="ECO:0000259" key="4">
    <source>
        <dbReference type="PROSITE" id="PS50932"/>
    </source>
</evidence>
<organism evidence="5 6">
    <name type="scientific">Chryseosolibacter histidini</name>
    <dbReference type="NCBI Taxonomy" id="2782349"/>
    <lineage>
        <taxon>Bacteria</taxon>
        <taxon>Pseudomonadati</taxon>
        <taxon>Bacteroidota</taxon>
        <taxon>Cytophagia</taxon>
        <taxon>Cytophagales</taxon>
        <taxon>Chryseotaleaceae</taxon>
        <taxon>Chryseosolibacter</taxon>
    </lineage>
</organism>
<dbReference type="InterPro" id="IPR000843">
    <property type="entry name" value="HTH_LacI"/>
</dbReference>
<dbReference type="Gene3D" id="3.40.50.2300">
    <property type="match status" value="2"/>
</dbReference>
<gene>
    <name evidence="5" type="ORF">KK083_02390</name>
</gene>
<evidence type="ECO:0000313" key="6">
    <source>
        <dbReference type="Proteomes" id="UP001319200"/>
    </source>
</evidence>
<dbReference type="PROSITE" id="PS50932">
    <property type="entry name" value="HTH_LACI_2"/>
    <property type="match status" value="1"/>
</dbReference>
<dbReference type="Pfam" id="PF00356">
    <property type="entry name" value="LacI"/>
    <property type="match status" value="1"/>
</dbReference>
<evidence type="ECO:0000313" key="5">
    <source>
        <dbReference type="EMBL" id="MBT1695708.1"/>
    </source>
</evidence>
<dbReference type="PANTHER" id="PTHR30146">
    <property type="entry name" value="LACI-RELATED TRANSCRIPTIONAL REPRESSOR"/>
    <property type="match status" value="1"/>
</dbReference>
<dbReference type="GO" id="GO:0003700">
    <property type="term" value="F:DNA-binding transcription factor activity"/>
    <property type="evidence" value="ECO:0007669"/>
    <property type="project" value="TreeGrafter"/>
</dbReference>
<dbReference type="InterPro" id="IPR010982">
    <property type="entry name" value="Lambda_DNA-bd_dom_sf"/>
</dbReference>
<reference evidence="5 6" key="1">
    <citation type="submission" date="2021-05" db="EMBL/GenBank/DDBJ databases">
        <title>A Polyphasic approach of four new species of the genus Ohtaekwangia: Ohtaekwangia histidinii sp. nov., Ohtaekwangia cretensis sp. nov., Ohtaekwangia indiensis sp. nov., Ohtaekwangia reichenbachii sp. nov. from diverse environment.</title>
        <authorList>
            <person name="Octaviana S."/>
        </authorList>
    </citation>
    <scope>NUCLEOTIDE SEQUENCE [LARGE SCALE GENOMIC DNA]</scope>
    <source>
        <strain evidence="5 6">PWU4</strain>
    </source>
</reference>
<dbReference type="CDD" id="cd01392">
    <property type="entry name" value="HTH_LacI"/>
    <property type="match status" value="1"/>
</dbReference>
<name>A0AAP2GLD4_9BACT</name>
<keyword evidence="3" id="KW-0804">Transcription</keyword>
<accession>A0AAP2GLD4</accession>
<dbReference type="RefSeq" id="WP_254160325.1">
    <property type="nucleotide sequence ID" value="NZ_JAHESF010000002.1"/>
</dbReference>
<dbReference type="Pfam" id="PF00532">
    <property type="entry name" value="Peripla_BP_1"/>
    <property type="match status" value="1"/>
</dbReference>
<dbReference type="EMBL" id="JAHESF010000002">
    <property type="protein sequence ID" value="MBT1695708.1"/>
    <property type="molecule type" value="Genomic_DNA"/>
</dbReference>
<keyword evidence="2" id="KW-0238">DNA-binding</keyword>
<dbReference type="Gene3D" id="1.10.260.40">
    <property type="entry name" value="lambda repressor-like DNA-binding domains"/>
    <property type="match status" value="1"/>
</dbReference>
<keyword evidence="1" id="KW-0805">Transcription regulation</keyword>
<feature type="domain" description="HTH lacI-type" evidence="4">
    <location>
        <begin position="6"/>
        <end position="60"/>
    </location>
</feature>
<dbReference type="SUPFAM" id="SSF47413">
    <property type="entry name" value="lambda repressor-like DNA-binding domains"/>
    <property type="match status" value="1"/>
</dbReference>